<name>A0A3Q7PUR2_CALUR</name>
<accession>A0A3Q7PUR2</accession>
<evidence type="ECO:0000259" key="21">
    <source>
        <dbReference type="SMART" id="SM01124"/>
    </source>
</evidence>
<evidence type="ECO:0000256" key="5">
    <source>
        <dbReference type="ARBA" id="ARBA00004323"/>
    </source>
</evidence>
<evidence type="ECO:0000256" key="12">
    <source>
        <dbReference type="ARBA" id="ARBA00022801"/>
    </source>
</evidence>
<dbReference type="CTD" id="51163"/>
<evidence type="ECO:0000256" key="4">
    <source>
        <dbReference type="ARBA" id="ARBA00004123"/>
    </source>
</evidence>
<evidence type="ECO:0000313" key="23">
    <source>
        <dbReference type="RefSeq" id="XP_025737539.1"/>
    </source>
</evidence>
<dbReference type="InterPro" id="IPR029052">
    <property type="entry name" value="Metallo-depent_PP-like"/>
</dbReference>
<evidence type="ECO:0000256" key="15">
    <source>
        <dbReference type="ARBA" id="ARBA00023034"/>
    </source>
</evidence>
<dbReference type="GO" id="GO:0016758">
    <property type="term" value="F:hexosyltransferase activity"/>
    <property type="evidence" value="ECO:0007669"/>
    <property type="project" value="UniProtKB-ARBA"/>
</dbReference>
<feature type="region of interest" description="Disordered" evidence="20">
    <location>
        <begin position="392"/>
        <end position="422"/>
    </location>
</feature>
<dbReference type="RefSeq" id="XP_025737539.1">
    <property type="nucleotide sequence ID" value="XM_025881754.1"/>
</dbReference>
<evidence type="ECO:0000313" key="22">
    <source>
        <dbReference type="Proteomes" id="UP000286641"/>
    </source>
</evidence>
<dbReference type="InterPro" id="IPR029044">
    <property type="entry name" value="Nucleotide-diphossugar_trans"/>
</dbReference>
<dbReference type="SMART" id="SM01124">
    <property type="entry name" value="DBR1"/>
    <property type="match status" value="1"/>
</dbReference>
<dbReference type="Pfam" id="PF05011">
    <property type="entry name" value="DBR1"/>
    <property type="match status" value="1"/>
</dbReference>
<evidence type="ECO:0000256" key="16">
    <source>
        <dbReference type="ARBA" id="ARBA00023136"/>
    </source>
</evidence>
<dbReference type="Pfam" id="PF04488">
    <property type="entry name" value="Gly_transf_sug"/>
    <property type="match status" value="1"/>
</dbReference>
<dbReference type="InterPro" id="IPR041816">
    <property type="entry name" value="Dbr1_N"/>
</dbReference>
<dbReference type="InterPro" id="IPR007652">
    <property type="entry name" value="A1-4-GlycosylTfrase_dom"/>
</dbReference>
<keyword evidence="22" id="KW-1185">Reference proteome</keyword>
<comment type="similarity">
    <text evidence="6">Belongs to the lariat debranching enzyme family.</text>
</comment>
<evidence type="ECO:0000256" key="17">
    <source>
        <dbReference type="ARBA" id="ARBA00023211"/>
    </source>
</evidence>
<dbReference type="Pfam" id="PF00149">
    <property type="entry name" value="Metallophos"/>
    <property type="match status" value="1"/>
</dbReference>
<comment type="similarity">
    <text evidence="7">Belongs to the glycosyltransferase 32 family.</text>
</comment>
<evidence type="ECO:0000256" key="2">
    <source>
        <dbReference type="ARBA" id="ARBA00001947"/>
    </source>
</evidence>
<sequence>MRVAVAGCCHGELDKIYETLALAERRGPGPIDLLLCCGDFQAVRNEADLRCMAVPPKYRHMQTFYRYYSGEKKAPVLTIFIGGNHEASNHLQELPYGGWVAPNIYYLGLAGVVKYRGVRIGGISGIFKSHDYRKGHFECPPYNPATIRSIYHVRNIEVYKLKQLKQPMDIFLSHDWPRKIYHYGNKQQLLKTKSFFRQEVENNTLGSPAASELLEHLKPTYWFSAHLHVKFAALMQHQAKDKGQTAKATKFLALDKCLPHRDFLQVIEIEHDPSAPEYLEYDIEWLTVLRATDDLINVTERLWNMPENNGLHTRWDYSATEEAMNKVLEILNHDLKVPCNFSITAACYDPSRPQTQMQLVHRINPQTTEFCAQLGITDMNVRLQKAKEEHHLCGEFEEQDDMESNDSGEDRSEYNTDTSALSSINPDEIMLDEEEEDEDSIKYSIYILRHGGRIPGSTCLAAAQDKPCTLLLTRNLGSFLSLFLYVIQQDIRTTLLRLPVGPRELRLGTSRGPLCPSNFLVPRRCIRYRNLRIFWGRQEERNSSKSPGIVGAGQERDGDMLKELQHSLLVILLLVCVFFYQLNVKSRCLFSCLPPQKSQQDLETLLGHGRGIVFIETSERMEPTPLVSCAVESAAKIYPGQPVAFFMKGLYDTTRLPSNATYPGFSLLSAIDNVFFFPLDMKRLFEDTPLLSWYTRINASVESNWLHVSSDASRLAIIWKYGGIYMDTDVISIRPIREENFLAAQSSRYSSNGVFGFLPHHPFLWECMENFVEHYNSEIWGNQGPGLMTRMLRLWCKLGDFQEVSDLRCLNLSFLHPQRFYPISYPEWRRYYEVWDRDLSFNDSYALHLWNYMNKEGRTVVRGSNTLVENLCRKHCPRTYRDLIQGPEASGTGTLGPGNK</sequence>
<dbReference type="SUPFAM" id="SSF56300">
    <property type="entry name" value="Metallo-dependent phosphatases"/>
    <property type="match status" value="1"/>
</dbReference>
<evidence type="ECO:0000256" key="14">
    <source>
        <dbReference type="ARBA" id="ARBA00023004"/>
    </source>
</evidence>
<dbReference type="SUPFAM" id="SSF53448">
    <property type="entry name" value="Nucleotide-diphospho-sugar transferases"/>
    <property type="match status" value="1"/>
</dbReference>
<dbReference type="Pfam" id="PF04572">
    <property type="entry name" value="Gb3_synth"/>
    <property type="match status" value="1"/>
</dbReference>
<feature type="compositionally biased region" description="Acidic residues" evidence="20">
    <location>
        <begin position="395"/>
        <end position="407"/>
    </location>
</feature>
<proteinExistence type="inferred from homology"/>
<keyword evidence="18" id="KW-0539">Nucleus</keyword>
<reference key="1">
    <citation type="submission" date="2019-01" db="UniProtKB">
        <authorList>
            <consortium name="RefSeq"/>
        </authorList>
    </citation>
    <scope>IDENTIFICATION</scope>
</reference>
<dbReference type="InterPro" id="IPR007577">
    <property type="entry name" value="GlycoTrfase_DXD_sugar-bd_CS"/>
</dbReference>
<reference evidence="23" key="2">
    <citation type="submission" date="2025-08" db="UniProtKB">
        <authorList>
            <consortium name="RefSeq"/>
        </authorList>
    </citation>
    <scope>IDENTIFICATION</scope>
    <source>
        <tissue evidence="23">Blood</tissue>
    </source>
</reference>
<keyword evidence="16" id="KW-0472">Membrane</keyword>
<comment type="subcellular location">
    <subcellularLocation>
        <location evidence="5">Golgi apparatus membrane</location>
        <topology evidence="5">Single-pass type II membrane protein</topology>
    </subcellularLocation>
    <subcellularLocation>
        <location evidence="4">Nucleus</location>
    </subcellularLocation>
</comment>
<keyword evidence="12" id="KW-0378">Hydrolase</keyword>
<dbReference type="InterPro" id="IPR007708">
    <property type="entry name" value="DBR1_C"/>
</dbReference>
<dbReference type="Gene3D" id="3.90.550.20">
    <property type="match status" value="1"/>
</dbReference>
<organism evidence="22 23">
    <name type="scientific">Callorhinus ursinus</name>
    <name type="common">Northern fur seal</name>
    <dbReference type="NCBI Taxonomy" id="34884"/>
    <lineage>
        <taxon>Eukaryota</taxon>
        <taxon>Metazoa</taxon>
        <taxon>Chordata</taxon>
        <taxon>Craniata</taxon>
        <taxon>Vertebrata</taxon>
        <taxon>Euteleostomi</taxon>
        <taxon>Mammalia</taxon>
        <taxon>Eutheria</taxon>
        <taxon>Laurasiatheria</taxon>
        <taxon>Carnivora</taxon>
        <taxon>Caniformia</taxon>
        <taxon>Pinnipedia</taxon>
        <taxon>Otariidae</taxon>
        <taxon>Callorhinus</taxon>
    </lineage>
</organism>
<comment type="cofactor">
    <cofactor evidence="2">
        <name>Zn(2+)</name>
        <dbReference type="ChEBI" id="CHEBI:29105"/>
    </cofactor>
</comment>
<dbReference type="GO" id="GO:0000139">
    <property type="term" value="C:Golgi membrane"/>
    <property type="evidence" value="ECO:0007669"/>
    <property type="project" value="UniProtKB-SubCell"/>
</dbReference>
<dbReference type="GO" id="GO:0008419">
    <property type="term" value="F:RNA lariat debranching enzyme activity"/>
    <property type="evidence" value="ECO:0007669"/>
    <property type="project" value="TreeGrafter"/>
</dbReference>
<evidence type="ECO:0000256" key="6">
    <source>
        <dbReference type="ARBA" id="ARBA00006045"/>
    </source>
</evidence>
<keyword evidence="9" id="KW-0328">Glycosyltransferase</keyword>
<keyword evidence="10" id="KW-0808">Transferase</keyword>
<evidence type="ECO:0000256" key="11">
    <source>
        <dbReference type="ARBA" id="ARBA00022723"/>
    </source>
</evidence>
<keyword evidence="11" id="KW-0479">Metal-binding</keyword>
<evidence type="ECO:0000256" key="8">
    <source>
        <dbReference type="ARBA" id="ARBA00022664"/>
    </source>
</evidence>
<dbReference type="FunFam" id="3.60.21.10:FF:000035">
    <property type="entry name" value="Lariat debranching enzyme"/>
    <property type="match status" value="1"/>
</dbReference>
<comment type="cofactor">
    <cofactor evidence="1">
        <name>Mn(2+)</name>
        <dbReference type="ChEBI" id="CHEBI:29035"/>
    </cofactor>
</comment>
<gene>
    <name evidence="23" type="primary">DBR1</name>
</gene>
<keyword evidence="8" id="KW-0507">mRNA processing</keyword>
<dbReference type="InterPro" id="IPR004843">
    <property type="entry name" value="Calcineurin-like_PHP"/>
</dbReference>
<dbReference type="GO" id="GO:0000398">
    <property type="term" value="P:mRNA splicing, via spliceosome"/>
    <property type="evidence" value="ECO:0007669"/>
    <property type="project" value="TreeGrafter"/>
</dbReference>
<keyword evidence="17" id="KW-0464">Manganese</keyword>
<evidence type="ECO:0000256" key="7">
    <source>
        <dbReference type="ARBA" id="ARBA00009003"/>
    </source>
</evidence>
<evidence type="ECO:0000256" key="13">
    <source>
        <dbReference type="ARBA" id="ARBA00022833"/>
    </source>
</evidence>
<dbReference type="PANTHER" id="PTHR12849">
    <property type="entry name" value="RNA LARIAT DEBRANCHING ENZYME"/>
    <property type="match status" value="1"/>
</dbReference>
<evidence type="ECO:0000256" key="10">
    <source>
        <dbReference type="ARBA" id="ARBA00022679"/>
    </source>
</evidence>
<evidence type="ECO:0000256" key="19">
    <source>
        <dbReference type="ARBA" id="ARBA00074092"/>
    </source>
</evidence>
<comment type="cofactor">
    <cofactor evidence="3">
        <name>Fe(2+)</name>
        <dbReference type="ChEBI" id="CHEBI:29033"/>
    </cofactor>
</comment>
<dbReference type="PANTHER" id="PTHR12849:SF0">
    <property type="entry name" value="LARIAT DEBRANCHING ENZYME"/>
    <property type="match status" value="1"/>
</dbReference>
<dbReference type="InParanoid" id="A0A3Q7PUR2"/>
<dbReference type="GO" id="GO:0046872">
    <property type="term" value="F:metal ion binding"/>
    <property type="evidence" value="ECO:0007669"/>
    <property type="project" value="UniProtKB-KW"/>
</dbReference>
<feature type="domain" description="Lariat debranching enzyme C-terminal" evidence="21">
    <location>
        <begin position="235"/>
        <end position="380"/>
    </location>
</feature>
<keyword evidence="14" id="KW-0408">Iron</keyword>
<protein>
    <recommendedName>
        <fullName evidence="19">Lariat debranching enzyme</fullName>
    </recommendedName>
</protein>
<dbReference type="GO" id="GO:0005634">
    <property type="term" value="C:nucleus"/>
    <property type="evidence" value="ECO:0007669"/>
    <property type="project" value="UniProtKB-SubCell"/>
</dbReference>
<dbReference type="AlphaFoldDB" id="A0A3Q7PUR2"/>
<dbReference type="Proteomes" id="UP000286641">
    <property type="component" value="Unplaced"/>
</dbReference>
<keyword evidence="13" id="KW-0862">Zinc</keyword>
<keyword evidence="15" id="KW-0333">Golgi apparatus</keyword>
<evidence type="ECO:0000256" key="3">
    <source>
        <dbReference type="ARBA" id="ARBA00001954"/>
    </source>
</evidence>
<evidence type="ECO:0000256" key="20">
    <source>
        <dbReference type="SAM" id="MobiDB-lite"/>
    </source>
</evidence>
<dbReference type="CDD" id="cd00844">
    <property type="entry name" value="MPP_Dbr1_N"/>
    <property type="match status" value="1"/>
</dbReference>
<evidence type="ECO:0000256" key="9">
    <source>
        <dbReference type="ARBA" id="ARBA00022676"/>
    </source>
</evidence>
<evidence type="ECO:0000256" key="1">
    <source>
        <dbReference type="ARBA" id="ARBA00001936"/>
    </source>
</evidence>
<dbReference type="FunFam" id="3.90.550.20:FF:000003">
    <property type="entry name" value="Lactosylceramide 4-alpha-galactosyltransferase"/>
    <property type="match status" value="1"/>
</dbReference>
<evidence type="ECO:0000256" key="18">
    <source>
        <dbReference type="ARBA" id="ARBA00023242"/>
    </source>
</evidence>